<evidence type="ECO:0000313" key="5">
    <source>
        <dbReference type="Proteomes" id="UP000499080"/>
    </source>
</evidence>
<keyword evidence="4" id="KW-0808">Transferase</keyword>
<evidence type="ECO:0000259" key="3">
    <source>
        <dbReference type="PROSITE" id="PS50878"/>
    </source>
</evidence>
<proteinExistence type="predicted"/>
<name>A0A4Y2DAV8_ARAVE</name>
<dbReference type="GO" id="GO:0003676">
    <property type="term" value="F:nucleic acid binding"/>
    <property type="evidence" value="ECO:0007669"/>
    <property type="project" value="InterPro"/>
</dbReference>
<accession>A0A4Y2DAV8</accession>
<organism evidence="4 5">
    <name type="scientific">Araneus ventricosus</name>
    <name type="common">Orbweaver spider</name>
    <name type="synonym">Epeira ventricosa</name>
    <dbReference type="NCBI Taxonomy" id="182803"/>
    <lineage>
        <taxon>Eukaryota</taxon>
        <taxon>Metazoa</taxon>
        <taxon>Ecdysozoa</taxon>
        <taxon>Arthropoda</taxon>
        <taxon>Chelicerata</taxon>
        <taxon>Arachnida</taxon>
        <taxon>Araneae</taxon>
        <taxon>Araneomorphae</taxon>
        <taxon>Entelegynae</taxon>
        <taxon>Araneoidea</taxon>
        <taxon>Araneidae</taxon>
        <taxon>Araneus</taxon>
    </lineage>
</organism>
<reference evidence="4 5" key="1">
    <citation type="journal article" date="2019" name="Sci. Rep.">
        <title>Orb-weaving spider Araneus ventricosus genome elucidates the spidroin gene catalogue.</title>
        <authorList>
            <person name="Kono N."/>
            <person name="Nakamura H."/>
            <person name="Ohtoshi R."/>
            <person name="Moran D.A.P."/>
            <person name="Shinohara A."/>
            <person name="Yoshida Y."/>
            <person name="Fujiwara M."/>
            <person name="Mori M."/>
            <person name="Tomita M."/>
            <person name="Arakawa K."/>
        </authorList>
    </citation>
    <scope>NUCLEOTIDE SEQUENCE [LARGE SCALE GENOMIC DNA]</scope>
</reference>
<dbReference type="CDD" id="cd01650">
    <property type="entry name" value="RT_nLTR_like"/>
    <property type="match status" value="1"/>
</dbReference>
<dbReference type="InterPro" id="IPR005135">
    <property type="entry name" value="Endo/exonuclease/phosphatase"/>
</dbReference>
<evidence type="ECO:0000256" key="2">
    <source>
        <dbReference type="SAM" id="MobiDB-lite"/>
    </source>
</evidence>
<dbReference type="Gene3D" id="4.10.60.10">
    <property type="entry name" value="Zinc finger, CCHC-type"/>
    <property type="match status" value="1"/>
</dbReference>
<dbReference type="SMART" id="SM00343">
    <property type="entry name" value="ZnF_C2HC"/>
    <property type="match status" value="3"/>
</dbReference>
<dbReference type="InterPro" id="IPR052560">
    <property type="entry name" value="RdDP_mobile_element"/>
</dbReference>
<evidence type="ECO:0000313" key="4">
    <source>
        <dbReference type="EMBL" id="GBM13932.1"/>
    </source>
</evidence>
<dbReference type="Gene3D" id="3.60.10.10">
    <property type="entry name" value="Endonuclease/exonuclease/phosphatase"/>
    <property type="match status" value="1"/>
</dbReference>
<sequence>MSEGDGVTVPIDPAMTEPDVNQMEVAAPVSSPPSTTSVNLTSLLCAAEATIREPASSDPVTRCLQLNELTKQLKRLRGTIPLIMCDADVYVQLDNGHFLSTKDSLMDVFRHAIDALVSDIALFGICPIDKCNISKIKYKNFEEKFNNGSNSSKSVIDSSNIMNDSSSIIKDNSINVESVNEFSGTAVVDNSALNDVSNDKAKVNATHNNSRKRTASSEPVYSNSRIRVDKDGYIYPGKRNTVPLRNPNIFKNDVAVDNKYANLAQLPVEREVPPAPPKIQPLMVQNNNNYRETLKKLNDKFGNVKASLANEYIKVYPETAERHREMQKFCRENKINFYVVRPPSERPFKIVIKGVHPDTETDEIKKELEIAVPEIEIIKISSMKNIRSKKPMPMYMVELKKNGKEEKNFDLSRFMYFTVTVENYRKPPGATQCWNCNQFNHSSANCGYTTRCLKCGQEHRTSECTITIPQDNPTCINCGVVGHIASWRGCPAFPKIKPTKGQGVNDPRAQREFISSQYKRQENISYSQQAQKFLPRPDELHERRNNTPYPTGNGECIEQEFYGFCQGIKVMYDALKSIPNLIKSVSELTQLSTTEDRINHVIKALSSVANAETKLRPEFNFNIPNYDIYRTDRIPQNNPHAFGGGTAALIKKSIPHYHIPTPKFHFVEATTISLNLVNKDPFTITSIYIPPYTDPTLFTIDLETLIQLGPNPIICGDFNAQHQIWGSPINTTRGKELVRFAQAVGIEILATASPTRFGYNSATILDLALIKDFILPYEITSLPELYSDHNPIKLTFKLKFLTPHDKITSNTDWGKFQNYLRNHVEYKPYRISNEMDIEEAVRNFEKNLQEAHRFDTKIVKKSSSTYIHPNIKNLIKTRNKTKKDWQTLRNPSIKTELNRIEKLIKKLEKESRQKDKTEELETLNPENGTLWTKAKIMRRKAQKIPALKGEFKLALSDPDKAETIAVSRLEKQFSLNNLSHSETEEEVNESTNNFSPPINNNYQNDNINSIQPSEVIKIIKKLNIKKACGRDGITNKMIKNIPCTMVFALTEIINNIFNFNYFPNAWKTAVVVPILKPGKDPTIPENYRPISLLSTLSKITENFILDKLNEHLIGNKILCPEQFGFRKSLTTNHQLLRVVEYITSGFDRGECTAAVFLDIQKAFDRVWKQGLIHKLIMYKTPPNLVQLLNSYLDDRKFVVRIGNSSSESKMMKAGIPQGGKISPVLYSIYVNDIPTTHKTLLGMYADDTTILARNKNPKYTAAAINQHLEKLDDWFVKWKIALNVSKTEAVYFAKGEKKHKPVIKIKNKIIPWSQQAKYLGIILDNKLTWQSHISSIKTKFRNVTRKLYPLIARDSDMKRKYKILIYTAILRPIITYGCPIWGAAANSNINKLEVLENNIIRQICKAGWYMRNEDIRKAIKLPSLKDFIKKISDNFYNNIENIDNEAIQQIDKYTPNFKSKRPRKILL</sequence>
<dbReference type="InterPro" id="IPR000477">
    <property type="entry name" value="RT_dom"/>
</dbReference>
<dbReference type="InterPro" id="IPR043502">
    <property type="entry name" value="DNA/RNA_pol_sf"/>
</dbReference>
<dbReference type="SUPFAM" id="SSF56219">
    <property type="entry name" value="DNase I-like"/>
    <property type="match status" value="1"/>
</dbReference>
<evidence type="ECO:0000256" key="1">
    <source>
        <dbReference type="SAM" id="Coils"/>
    </source>
</evidence>
<dbReference type="InterPro" id="IPR036691">
    <property type="entry name" value="Endo/exonu/phosph_ase_sf"/>
</dbReference>
<dbReference type="EMBL" id="BGPR01000336">
    <property type="protein sequence ID" value="GBM13932.1"/>
    <property type="molecule type" value="Genomic_DNA"/>
</dbReference>
<dbReference type="Pfam" id="PF07530">
    <property type="entry name" value="PRE_C2HC"/>
    <property type="match status" value="1"/>
</dbReference>
<gene>
    <name evidence="4" type="primary">X-elementORF2_74</name>
    <name evidence="4" type="ORF">AVEN_152365_1</name>
</gene>
<keyword evidence="4" id="KW-0548">Nucleotidyltransferase</keyword>
<comment type="caution">
    <text evidence="4">The sequence shown here is derived from an EMBL/GenBank/DDBJ whole genome shotgun (WGS) entry which is preliminary data.</text>
</comment>
<dbReference type="Proteomes" id="UP000499080">
    <property type="component" value="Unassembled WGS sequence"/>
</dbReference>
<dbReference type="PANTHER" id="PTHR36688:SF2">
    <property type="entry name" value="ENDONUCLEASE_EXONUCLEASE_PHOSPHATASE DOMAIN-CONTAINING PROTEIN"/>
    <property type="match status" value="1"/>
</dbReference>
<keyword evidence="4" id="KW-0695">RNA-directed DNA polymerase</keyword>
<dbReference type="PANTHER" id="PTHR36688">
    <property type="entry name" value="ENDO/EXONUCLEASE/PHOSPHATASE DOMAIN-CONTAINING PROTEIN"/>
    <property type="match status" value="1"/>
</dbReference>
<dbReference type="GO" id="GO:0003964">
    <property type="term" value="F:RNA-directed DNA polymerase activity"/>
    <property type="evidence" value="ECO:0007669"/>
    <property type="project" value="UniProtKB-KW"/>
</dbReference>
<dbReference type="PROSITE" id="PS50878">
    <property type="entry name" value="RT_POL"/>
    <property type="match status" value="1"/>
</dbReference>
<dbReference type="GO" id="GO:0008270">
    <property type="term" value="F:zinc ion binding"/>
    <property type="evidence" value="ECO:0007669"/>
    <property type="project" value="InterPro"/>
</dbReference>
<dbReference type="InterPro" id="IPR006579">
    <property type="entry name" value="Pre_C2HC_dom"/>
</dbReference>
<protein>
    <submittedName>
        <fullName evidence="4">Putative RNA-directed DNA polymerase from transposon X-element</fullName>
    </submittedName>
</protein>
<dbReference type="Pfam" id="PF00078">
    <property type="entry name" value="RVT_1"/>
    <property type="match status" value="1"/>
</dbReference>
<dbReference type="Pfam" id="PF14529">
    <property type="entry name" value="Exo_endo_phos_2"/>
    <property type="match status" value="1"/>
</dbReference>
<keyword evidence="5" id="KW-1185">Reference proteome</keyword>
<feature type="region of interest" description="Disordered" evidence="2">
    <location>
        <begin position="201"/>
        <end position="222"/>
    </location>
</feature>
<feature type="coiled-coil region" evidence="1">
    <location>
        <begin position="890"/>
        <end position="920"/>
    </location>
</feature>
<keyword evidence="1" id="KW-0175">Coiled coil</keyword>
<feature type="domain" description="Reverse transcriptase" evidence="3">
    <location>
        <begin position="1055"/>
        <end position="1323"/>
    </location>
</feature>
<dbReference type="SUPFAM" id="SSF56672">
    <property type="entry name" value="DNA/RNA polymerases"/>
    <property type="match status" value="1"/>
</dbReference>
<dbReference type="InterPro" id="IPR001878">
    <property type="entry name" value="Znf_CCHC"/>
</dbReference>
<dbReference type="OrthoDB" id="6514966at2759"/>